<keyword evidence="1" id="KW-0472">Membrane</keyword>
<dbReference type="InterPro" id="IPR025520">
    <property type="entry name" value="DUF4408"/>
</dbReference>
<evidence type="ECO:0000313" key="3">
    <source>
        <dbReference type="EMBL" id="OAY84205.1"/>
    </source>
</evidence>
<dbReference type="STRING" id="4615.A0A199W5M2"/>
<name>A0A199W5M2_ANACO</name>
<dbReference type="Proteomes" id="UP000092600">
    <property type="component" value="Unassembled WGS sequence"/>
</dbReference>
<dbReference type="PANTHER" id="PTHR35762">
    <property type="entry name" value="TRANSMEMBRANE PROTEIN"/>
    <property type="match status" value="1"/>
</dbReference>
<keyword evidence="1" id="KW-1133">Transmembrane helix</keyword>
<keyword evidence="1" id="KW-0812">Transmembrane</keyword>
<dbReference type="PANTHER" id="PTHR35762:SF2">
    <property type="entry name" value="TRANSMEMBRANE PROTEIN"/>
    <property type="match status" value="1"/>
</dbReference>
<reference evidence="3 4" key="1">
    <citation type="journal article" date="2016" name="DNA Res.">
        <title>The draft genome of MD-2 pineapple using hybrid error correction of long reads.</title>
        <authorList>
            <person name="Redwan R.M."/>
            <person name="Saidin A."/>
            <person name="Kumar S.V."/>
        </authorList>
    </citation>
    <scope>NUCLEOTIDE SEQUENCE [LARGE SCALE GENOMIC DNA]</scope>
    <source>
        <strain evidence="4">cv. MD2</strain>
        <tissue evidence="3">Leaf</tissue>
    </source>
</reference>
<feature type="domain" description="DUF4408" evidence="2">
    <location>
        <begin position="55"/>
        <end position="81"/>
    </location>
</feature>
<dbReference type="Pfam" id="PF14364">
    <property type="entry name" value="DUF4408"/>
    <property type="match status" value="1"/>
</dbReference>
<dbReference type="AlphaFoldDB" id="A0A199W5M2"/>
<protein>
    <recommendedName>
        <fullName evidence="2">DUF4408 domain-containing protein</fullName>
    </recommendedName>
</protein>
<organism evidence="3 4">
    <name type="scientific">Ananas comosus</name>
    <name type="common">Pineapple</name>
    <name type="synonym">Ananas ananas</name>
    <dbReference type="NCBI Taxonomy" id="4615"/>
    <lineage>
        <taxon>Eukaryota</taxon>
        <taxon>Viridiplantae</taxon>
        <taxon>Streptophyta</taxon>
        <taxon>Embryophyta</taxon>
        <taxon>Tracheophyta</taxon>
        <taxon>Spermatophyta</taxon>
        <taxon>Magnoliopsida</taxon>
        <taxon>Liliopsida</taxon>
        <taxon>Poales</taxon>
        <taxon>Bromeliaceae</taxon>
        <taxon>Bromelioideae</taxon>
        <taxon>Ananas</taxon>
    </lineage>
</organism>
<proteinExistence type="predicted"/>
<accession>A0A199W5M2</accession>
<evidence type="ECO:0000256" key="1">
    <source>
        <dbReference type="SAM" id="Phobius"/>
    </source>
</evidence>
<feature type="transmembrane region" description="Helical" evidence="1">
    <location>
        <begin position="56"/>
        <end position="77"/>
    </location>
</feature>
<evidence type="ECO:0000313" key="4">
    <source>
        <dbReference type="Proteomes" id="UP000092600"/>
    </source>
</evidence>
<sequence length="191" mass="21460">MKRYKRTKQFNIIPTLLKYLVGVLLLGLFLSSPLWLPKLSSSLNLFFVVVLPKVAASLFGPKCLFVVCNLIVVFLVSESRLSGTYSMPDVYEEFVRRTAVGSRTSLNSTTVAGKRGSAFMQIGLVGGVEEGEGKGGGEVEGVEGGCCWEMEEEDDEDLVHEWNRRFEDFIARVRKQRRLEAKRMPLCYCYG</sequence>
<gene>
    <name evidence="3" type="ORF">ACMD2_14119</name>
</gene>
<feature type="transmembrane region" description="Helical" evidence="1">
    <location>
        <begin position="12"/>
        <end position="36"/>
    </location>
</feature>
<comment type="caution">
    <text evidence="3">The sequence shown here is derived from an EMBL/GenBank/DDBJ whole genome shotgun (WGS) entry which is preliminary data.</text>
</comment>
<dbReference type="EMBL" id="LSRQ01000248">
    <property type="protein sequence ID" value="OAY84205.1"/>
    <property type="molecule type" value="Genomic_DNA"/>
</dbReference>
<evidence type="ECO:0000259" key="2">
    <source>
        <dbReference type="Pfam" id="PF14364"/>
    </source>
</evidence>